<dbReference type="RefSeq" id="XP_041632394.1">
    <property type="nucleotide sequence ID" value="XM_041776460.1"/>
</dbReference>
<dbReference type="PROSITE" id="PS50878">
    <property type="entry name" value="RT_POL"/>
    <property type="match status" value="1"/>
</dbReference>
<keyword evidence="2" id="KW-1185">Reference proteome</keyword>
<proteinExistence type="predicted"/>
<dbReference type="GeneID" id="121502751"/>
<sequence length="615" mass="68869">MQRLEANGYAEQMVDSTMDQLQVACDDCMTAKRAHSRHRDGVLEEPYDCRGQKARRRYQRSYRLSSHLERRSEYHRIIVKRIHGAKQGSPHDAESTDRIVEHLFPKADNPRATLEIADCGRTARANRPDVSDLERRSEYHRCRKALKAAIRESKTKCFLDLCDTADHDPWGNAYRIIVKKIHGAKQGAPHDAESIDRIVEHLFPKPDNPRATLEIATHSLEGFKPVLETEILSAVLEQLIRTRLETAIAAAGDLSDSQLGFRKATSTVDAISKVVGIAKAAIAGQRWKGGAKEYCLIVTLDIRNAFNTVRWGCILDALSSFGVPPYLLELLKSYFRGRTLVYDSDGGVRSAELPCGVQQRSVLAPLLWNAMYDGVLRLPLSGRTELVGFADDIAVVVVDKELSGAEDLCDRSISRINSWLASVCLQLEPQKMKAVLVSSRKKVEVITIRVCDAFRTVSDQAAFVLAGTFPLDLLAAERASIHGKTIGRTRTPREKQLDCWLRRKHGLVNFHLTQILSGHGCFPSYLRRFGHEEEDTCTHCQGQPQKTAEHTVFNCARLAGERATLEARLSYTIAVENLVPLMLISEANWQAVSDFAARAMTMLRAEERCRNLEAS</sequence>
<evidence type="ECO:0000313" key="3">
    <source>
        <dbReference type="RefSeq" id="XP_041632394.1"/>
    </source>
</evidence>
<evidence type="ECO:0000313" key="2">
    <source>
        <dbReference type="Proteomes" id="UP001652661"/>
    </source>
</evidence>
<evidence type="ECO:0000259" key="1">
    <source>
        <dbReference type="PROSITE" id="PS50878"/>
    </source>
</evidence>
<dbReference type="InterPro" id="IPR000477">
    <property type="entry name" value="RT_dom"/>
</dbReference>
<accession>A0ABM3C750</accession>
<protein>
    <recommendedName>
        <fullName evidence="1">Reverse transcriptase domain-containing protein</fullName>
    </recommendedName>
</protein>
<dbReference type="PANTHER" id="PTHR19446">
    <property type="entry name" value="REVERSE TRANSCRIPTASES"/>
    <property type="match status" value="1"/>
</dbReference>
<dbReference type="Pfam" id="PF00078">
    <property type="entry name" value="RVT_1"/>
    <property type="match status" value="1"/>
</dbReference>
<dbReference type="Proteomes" id="UP001652661">
    <property type="component" value="Chromosome 3L"/>
</dbReference>
<reference evidence="3" key="1">
    <citation type="submission" date="2025-08" db="UniProtKB">
        <authorList>
            <consortium name="RefSeq"/>
        </authorList>
    </citation>
    <scope>IDENTIFICATION</scope>
    <source>
        <strain evidence="3">14028-0561.14</strain>
        <tissue evidence="3">Whole fly</tissue>
    </source>
</reference>
<feature type="domain" description="Reverse transcriptase" evidence="1">
    <location>
        <begin position="184"/>
        <end position="450"/>
    </location>
</feature>
<name>A0ABM3C750_DROKI</name>
<organism evidence="2 3">
    <name type="scientific">Drosophila kikkawai</name>
    <name type="common">Fruit fly</name>
    <dbReference type="NCBI Taxonomy" id="30033"/>
    <lineage>
        <taxon>Eukaryota</taxon>
        <taxon>Metazoa</taxon>
        <taxon>Ecdysozoa</taxon>
        <taxon>Arthropoda</taxon>
        <taxon>Hexapoda</taxon>
        <taxon>Insecta</taxon>
        <taxon>Pterygota</taxon>
        <taxon>Neoptera</taxon>
        <taxon>Endopterygota</taxon>
        <taxon>Diptera</taxon>
        <taxon>Brachycera</taxon>
        <taxon>Muscomorpha</taxon>
        <taxon>Ephydroidea</taxon>
        <taxon>Drosophilidae</taxon>
        <taxon>Drosophila</taxon>
        <taxon>Sophophora</taxon>
    </lineage>
</organism>
<gene>
    <name evidence="3" type="primary">LOC121502751</name>
</gene>